<evidence type="ECO:0000313" key="1">
    <source>
        <dbReference type="EMBL" id="TAA47266.1"/>
    </source>
</evidence>
<organism evidence="1 2">
    <name type="scientific">Corallincola spongiicola</name>
    <dbReference type="NCBI Taxonomy" id="2520508"/>
    <lineage>
        <taxon>Bacteria</taxon>
        <taxon>Pseudomonadati</taxon>
        <taxon>Pseudomonadota</taxon>
        <taxon>Gammaproteobacteria</taxon>
        <taxon>Alteromonadales</taxon>
        <taxon>Psychromonadaceae</taxon>
        <taxon>Corallincola</taxon>
    </lineage>
</organism>
<gene>
    <name evidence="1" type="ORF">EXY25_08505</name>
</gene>
<dbReference type="RefSeq" id="WP_130566421.1">
    <property type="nucleotide sequence ID" value="NZ_SHLY01000002.1"/>
</dbReference>
<dbReference type="Proteomes" id="UP000292544">
    <property type="component" value="Unassembled WGS sequence"/>
</dbReference>
<accession>A0ABY1WRC3</accession>
<dbReference type="Gene3D" id="2.60.40.10">
    <property type="entry name" value="Immunoglobulins"/>
    <property type="match status" value="1"/>
</dbReference>
<dbReference type="InterPro" id="IPR013783">
    <property type="entry name" value="Ig-like_fold"/>
</dbReference>
<keyword evidence="2" id="KW-1185">Reference proteome</keyword>
<dbReference type="EMBL" id="SHLY01000002">
    <property type="protein sequence ID" value="TAA47266.1"/>
    <property type="molecule type" value="Genomic_DNA"/>
</dbReference>
<name>A0ABY1WRC3_9GAMM</name>
<proteinExistence type="predicted"/>
<protein>
    <submittedName>
        <fullName evidence="1">Uncharacterized protein</fullName>
    </submittedName>
</protein>
<reference evidence="2" key="1">
    <citation type="submission" date="2019-02" db="EMBL/GenBank/DDBJ databases">
        <title>Draft genome sequence of Muricauda sp. 176CP4-71.</title>
        <authorList>
            <person name="Park J.-S."/>
        </authorList>
    </citation>
    <scope>NUCLEOTIDE SEQUENCE [LARGE SCALE GENOMIC DNA]</scope>
    <source>
        <strain evidence="2">176GS2-150</strain>
    </source>
</reference>
<sequence length="611" mass="69477">MSTKDVAVASFYQRLPFLLFVVVLSLPSGLGICTELAGDPLSNLVTQFQAIQGKDFPCQWRSKGPYNGPYVMVECQPIKVDIEWEVAEKHEGPDFTDKMFWHIKERGIGELHIFQAKPDCKITSKSCVEIFRAVVPGFSAIRPESRQTKIVRNYAQFWRRQDDGDEFYPYFDSWRHANFKAKTYWQSAWFFLEAKRGSTVHSDSHINSPQLQWFQHGDFSGANNIGQLDLVNGARANEELSDGLSMVDLAPTYEEFFSLLQGKKIEKNFRIDFSSDWAYGEGHKRHVQGELSYTLSATRPGMLVVSPTGSFEAFRNTSKKSFAPRQKSYQIKNEGEQELSFSIAADQPWVGVQPNKGKLAPDETLDIQLSLRPEADKLPAGKHQAQVMFENSLSHLGDGFRLVVLKERQRWRLVIEQKNDLVFGDSYLFGGIATKVNTEIDFEIEDGKFKNGSGRSFFVSHQSIAHPKGGFNCSVKKDQIYTPRFDVSGSVSGGFVSLSLPSNNMGYEVQFTCDANPKPLKAYFYSFYQKANPKALKKGQKIADWPKKIREYVESEAATIRTNAHLTFNQALYQFQKSSWNTMPLKHLYSHQEGTPASVDYDKLVLYEQDR</sequence>
<comment type="caution">
    <text evidence="1">The sequence shown here is derived from an EMBL/GenBank/DDBJ whole genome shotgun (WGS) entry which is preliminary data.</text>
</comment>
<evidence type="ECO:0000313" key="2">
    <source>
        <dbReference type="Proteomes" id="UP000292544"/>
    </source>
</evidence>